<reference evidence="2" key="1">
    <citation type="submission" date="2022-09" db="EMBL/GenBank/DDBJ databases">
        <title>Diverse halophilic archaea isolated from saline environments.</title>
        <authorList>
            <person name="Cui H.-L."/>
        </authorList>
    </citation>
    <scope>NUCLEOTIDE SEQUENCE</scope>
    <source>
        <strain evidence="2">ZS-35-S2</strain>
    </source>
</reference>
<evidence type="ECO:0000313" key="3">
    <source>
        <dbReference type="Proteomes" id="UP001057580"/>
    </source>
</evidence>
<proteinExistence type="predicted"/>
<sequence>MAGLTDRDLRRIKRFVETPPRRRTPHILTPDEDETEGRPADATGGPDLPSEEGDADADVDVEAAG</sequence>
<dbReference type="Proteomes" id="UP001057580">
    <property type="component" value="Chromosome"/>
</dbReference>
<accession>A0A9E7U9V5</accession>
<dbReference type="EMBL" id="CP104003">
    <property type="protein sequence ID" value="UWM53239.1"/>
    <property type="molecule type" value="Genomic_DNA"/>
</dbReference>
<evidence type="ECO:0000313" key="2">
    <source>
        <dbReference type="EMBL" id="UWM53239.1"/>
    </source>
</evidence>
<gene>
    <name evidence="2" type="ORF">N0B31_13945</name>
</gene>
<feature type="compositionally biased region" description="Acidic residues" evidence="1">
    <location>
        <begin position="49"/>
        <end position="65"/>
    </location>
</feature>
<organism evidence="2 3">
    <name type="scientific">Salinirubellus salinus</name>
    <dbReference type="NCBI Taxonomy" id="1364945"/>
    <lineage>
        <taxon>Archaea</taxon>
        <taxon>Methanobacteriati</taxon>
        <taxon>Methanobacteriota</taxon>
        <taxon>Stenosarchaea group</taxon>
        <taxon>Halobacteria</taxon>
        <taxon>Halobacteriales</taxon>
        <taxon>Natronomonadaceae</taxon>
        <taxon>Salinirubellus</taxon>
    </lineage>
</organism>
<protein>
    <submittedName>
        <fullName evidence="2">Uncharacterized protein</fullName>
    </submittedName>
</protein>
<evidence type="ECO:0000256" key="1">
    <source>
        <dbReference type="SAM" id="MobiDB-lite"/>
    </source>
</evidence>
<dbReference type="AlphaFoldDB" id="A0A9E7U9V5"/>
<dbReference type="GeneID" id="74943545"/>
<dbReference type="KEGG" id="ssai:N0B31_13945"/>
<dbReference type="RefSeq" id="WP_260592233.1">
    <property type="nucleotide sequence ID" value="NZ_CP104003.1"/>
</dbReference>
<feature type="compositionally biased region" description="Basic and acidic residues" evidence="1">
    <location>
        <begin position="1"/>
        <end position="20"/>
    </location>
</feature>
<feature type="region of interest" description="Disordered" evidence="1">
    <location>
        <begin position="1"/>
        <end position="65"/>
    </location>
</feature>
<keyword evidence="3" id="KW-1185">Reference proteome</keyword>
<name>A0A9E7U9V5_9EURY</name>